<protein>
    <submittedName>
        <fullName evidence="1">Uncharacterized protein</fullName>
    </submittedName>
</protein>
<proteinExistence type="predicted"/>
<evidence type="ECO:0000313" key="1">
    <source>
        <dbReference type="EMBL" id="MDR6779671.1"/>
    </source>
</evidence>
<dbReference type="RefSeq" id="WP_139116833.1">
    <property type="nucleotide sequence ID" value="NZ_JAVDUG010000005.1"/>
</dbReference>
<sequence length="93" mass="10258">MSVLSDANRRDRYADARPALTGRCFKSLAIRRLRANACTTVWPVSIIPTSGYGNIRQAGVVHINFSSSDDRPVNPVQAPVVCLLYPVIRRMGT</sequence>
<dbReference type="EMBL" id="JAVDUG010000005">
    <property type="protein sequence ID" value="MDR6779671.1"/>
    <property type="molecule type" value="Genomic_DNA"/>
</dbReference>
<dbReference type="Proteomes" id="UP001266807">
    <property type="component" value="Unassembled WGS sequence"/>
</dbReference>
<organism evidence="1 2">
    <name type="scientific">Paenibacillus peoriae</name>
    <dbReference type="NCBI Taxonomy" id="59893"/>
    <lineage>
        <taxon>Bacteria</taxon>
        <taxon>Bacillati</taxon>
        <taxon>Bacillota</taxon>
        <taxon>Bacilli</taxon>
        <taxon>Bacillales</taxon>
        <taxon>Paenibacillaceae</taxon>
        <taxon>Paenibacillus</taxon>
    </lineage>
</organism>
<name>A0ABU1QJ48_9BACL</name>
<keyword evidence="2" id="KW-1185">Reference proteome</keyword>
<gene>
    <name evidence="1" type="ORF">J2W98_003952</name>
</gene>
<comment type="caution">
    <text evidence="1">The sequence shown here is derived from an EMBL/GenBank/DDBJ whole genome shotgun (WGS) entry which is preliminary data.</text>
</comment>
<evidence type="ECO:0000313" key="2">
    <source>
        <dbReference type="Proteomes" id="UP001266807"/>
    </source>
</evidence>
<reference evidence="1 2" key="1">
    <citation type="submission" date="2023-07" db="EMBL/GenBank/DDBJ databases">
        <title>Sorghum-associated microbial communities from plants grown in Nebraska, USA.</title>
        <authorList>
            <person name="Schachtman D."/>
        </authorList>
    </citation>
    <scope>NUCLEOTIDE SEQUENCE [LARGE SCALE GENOMIC DNA]</scope>
    <source>
        <strain evidence="1 2">BE143</strain>
    </source>
</reference>
<accession>A0ABU1QJ48</accession>